<dbReference type="NCBIfam" id="TIGR01766">
    <property type="entry name" value="IS200/IS605 family accessory protein TnpB-like domain"/>
    <property type="match status" value="1"/>
</dbReference>
<dbReference type="InterPro" id="IPR001959">
    <property type="entry name" value="Transposase"/>
</dbReference>
<dbReference type="GO" id="GO:0046872">
    <property type="term" value="F:metal ion binding"/>
    <property type="evidence" value="ECO:0007669"/>
    <property type="project" value="UniProtKB-KW"/>
</dbReference>
<keyword evidence="6" id="KW-0233">DNA recombination</keyword>
<evidence type="ECO:0000256" key="1">
    <source>
        <dbReference type="ARBA" id="ARBA00008761"/>
    </source>
</evidence>
<dbReference type="NCBIfam" id="NF040570">
    <property type="entry name" value="guided_TnpB"/>
    <property type="match status" value="1"/>
</dbReference>
<keyword evidence="3" id="KW-0479">Metal-binding</keyword>
<keyword evidence="5" id="KW-0238">DNA-binding</keyword>
<keyword evidence="4" id="KW-0862">Zinc</keyword>
<evidence type="ECO:0000313" key="11">
    <source>
        <dbReference type="Proteomes" id="UP000182373"/>
    </source>
</evidence>
<dbReference type="GO" id="GO:0003677">
    <property type="term" value="F:DNA binding"/>
    <property type="evidence" value="ECO:0007669"/>
    <property type="project" value="UniProtKB-KW"/>
</dbReference>
<evidence type="ECO:0000256" key="5">
    <source>
        <dbReference type="ARBA" id="ARBA00023125"/>
    </source>
</evidence>
<evidence type="ECO:0000256" key="4">
    <source>
        <dbReference type="ARBA" id="ARBA00022833"/>
    </source>
</evidence>
<protein>
    <submittedName>
        <fullName evidence="10">Transposase</fullName>
    </submittedName>
</protein>
<evidence type="ECO:0000259" key="7">
    <source>
        <dbReference type="Pfam" id="PF01385"/>
    </source>
</evidence>
<evidence type="ECO:0000256" key="2">
    <source>
        <dbReference type="ARBA" id="ARBA00022578"/>
    </source>
</evidence>
<organism evidence="10 11">
    <name type="scientific">Granulibacter bethesdensis</name>
    <dbReference type="NCBI Taxonomy" id="364410"/>
    <lineage>
        <taxon>Bacteria</taxon>
        <taxon>Pseudomonadati</taxon>
        <taxon>Pseudomonadota</taxon>
        <taxon>Alphaproteobacteria</taxon>
        <taxon>Acetobacterales</taxon>
        <taxon>Acetobacteraceae</taxon>
        <taxon>Granulibacter</taxon>
    </lineage>
</organism>
<evidence type="ECO:0000256" key="6">
    <source>
        <dbReference type="ARBA" id="ARBA00023172"/>
    </source>
</evidence>
<feature type="domain" description="Transposase putative helix-turn-helix" evidence="9">
    <location>
        <begin position="13"/>
        <end position="59"/>
    </location>
</feature>
<accession>A0AAC9P940</accession>
<dbReference type="InterPro" id="IPR021027">
    <property type="entry name" value="Transposase_put_HTH"/>
</dbReference>
<evidence type="ECO:0000313" key="10">
    <source>
        <dbReference type="EMBL" id="APH54679.1"/>
    </source>
</evidence>
<evidence type="ECO:0000259" key="9">
    <source>
        <dbReference type="Pfam" id="PF12323"/>
    </source>
</evidence>
<dbReference type="GO" id="GO:0006310">
    <property type="term" value="P:DNA recombination"/>
    <property type="evidence" value="ECO:0007669"/>
    <property type="project" value="UniProtKB-KW"/>
</dbReference>
<dbReference type="Proteomes" id="UP000182373">
    <property type="component" value="Chromosome"/>
</dbReference>
<dbReference type="EMBL" id="CP018191">
    <property type="protein sequence ID" value="APH54679.1"/>
    <property type="molecule type" value="Genomic_DNA"/>
</dbReference>
<evidence type="ECO:0000259" key="8">
    <source>
        <dbReference type="Pfam" id="PF07282"/>
    </source>
</evidence>
<keyword evidence="2" id="KW-0815">Transposition</keyword>
<name>A0AAC9P940_9PROT</name>
<proteinExistence type="inferred from homology"/>
<dbReference type="AlphaFoldDB" id="A0AAC9P940"/>
<sequence>MLFPIGQCYTFQMIQRKANIYRLYPDAKQRLTLAGIAGACRFVYNLALEQRRDWWQRHKDRTGKAISFAGQCRELTDLRRDVDWLREAPIHPLQQALRDLDRAYQNFFSGRSGYPSPRRKGLHDGFRFPDPASLRVERIGKKTGRIKLPKLGWVAFRGWYDLPGAIRNITISRRAGQWFASVQWEREVPDQALSTLPAVGLDMGVSVFTAMSSSTTIAPGNFGKKALCALRKAQRSVSRKKKGSANRRKAVWRVQKLHARVANTRKDFLHKLSTTIAKNHGTVVVEALQVRNMSASAKGTAEEPGRNVRQKAGLNRSILDQGWRMFRTFLGYKLADRGGKLVEVPAAYTSQTCSVCGVTDPASRVSQARFVCATCGHTENADINAAKNILRRADCPLKPVEGHRIRRPVEAGSIGRAA</sequence>
<dbReference type="InterPro" id="IPR010095">
    <property type="entry name" value="Cas12f1-like_TNB"/>
</dbReference>
<evidence type="ECO:0000256" key="3">
    <source>
        <dbReference type="ARBA" id="ARBA00022723"/>
    </source>
</evidence>
<dbReference type="Pfam" id="PF12323">
    <property type="entry name" value="HTH_OrfB_IS605"/>
    <property type="match status" value="1"/>
</dbReference>
<feature type="domain" description="Probable transposase IS891/IS1136/IS1341" evidence="7">
    <location>
        <begin position="183"/>
        <end position="295"/>
    </location>
</feature>
<gene>
    <name evidence="10" type="ORF">GbCGDNIH9_8563</name>
</gene>
<dbReference type="GO" id="GO:0032196">
    <property type="term" value="P:transposition"/>
    <property type="evidence" value="ECO:0007669"/>
    <property type="project" value="UniProtKB-KW"/>
</dbReference>
<comment type="similarity">
    <text evidence="1">In the C-terminal section; belongs to the transposase 35 family.</text>
</comment>
<dbReference type="Pfam" id="PF01385">
    <property type="entry name" value="OrfB_IS605"/>
    <property type="match status" value="1"/>
</dbReference>
<feature type="domain" description="Cas12f1-like TNB" evidence="8">
    <location>
        <begin position="323"/>
        <end position="389"/>
    </location>
</feature>
<dbReference type="Pfam" id="PF07282">
    <property type="entry name" value="Cas12f1-like_TNB"/>
    <property type="match status" value="1"/>
</dbReference>
<reference evidence="11" key="1">
    <citation type="submission" date="2016-11" db="EMBL/GenBank/DDBJ databases">
        <title>Comparative genomic and phenotypic analysis of Granulibacter bethesdensis clinical isolates from patients with chronic granulomatous disease.</title>
        <authorList>
            <person name="Zarember K.A."/>
            <person name="Porcella S.F."/>
            <person name="Chu J."/>
            <person name="Ding L."/>
            <person name="Dahlstrom E."/>
            <person name="Barbian K."/>
            <person name="Martens C."/>
            <person name="Sykora L."/>
            <person name="Kramer S."/>
            <person name="Pettinato A.M."/>
            <person name="Hong H."/>
            <person name="Wald G."/>
            <person name="Berg L.J."/>
            <person name="Rogge L.S."/>
            <person name="Greenberg D.E."/>
            <person name="Falcone E.L."/>
            <person name="Neves J.F."/>
            <person name="Simoes M.J."/>
            <person name="Casal M."/>
            <person name="Rodriguez-Lopez F.C."/>
            <person name="Zelazny A."/>
            <person name="Gallin J.I."/>
            <person name="Holland S.M."/>
        </authorList>
    </citation>
    <scope>NUCLEOTIDE SEQUENCE [LARGE SCALE GENOMIC DNA]</scope>
    <source>
        <strain evidence="11">NIH9.1</strain>
    </source>
</reference>